<dbReference type="SUPFAM" id="SSF49265">
    <property type="entry name" value="Fibronectin type III"/>
    <property type="match status" value="2"/>
</dbReference>
<name>A0AA88IF29_ARTSF</name>
<reference evidence="12" key="1">
    <citation type="submission" date="2023-07" db="EMBL/GenBank/DDBJ databases">
        <title>Chromosome-level genome assembly of Artemia franciscana.</title>
        <authorList>
            <person name="Jo E."/>
        </authorList>
    </citation>
    <scope>NUCLEOTIDE SEQUENCE</scope>
    <source>
        <tissue evidence="12">Whole body</tissue>
    </source>
</reference>
<keyword evidence="5 8" id="KW-0472">Membrane</keyword>
<dbReference type="Pfam" id="PF00041">
    <property type="entry name" value="fn3"/>
    <property type="match status" value="3"/>
</dbReference>
<dbReference type="SMART" id="SM00194">
    <property type="entry name" value="PTPc"/>
    <property type="match status" value="2"/>
</dbReference>
<dbReference type="GO" id="GO:0004725">
    <property type="term" value="F:protein tyrosine phosphatase activity"/>
    <property type="evidence" value="ECO:0007669"/>
    <property type="project" value="UniProtKB-EC"/>
</dbReference>
<dbReference type="EMBL" id="JAVRJZ010000001">
    <property type="protein sequence ID" value="KAK2726948.1"/>
    <property type="molecule type" value="Genomic_DNA"/>
</dbReference>
<keyword evidence="2" id="KW-0732">Signal</keyword>
<dbReference type="InterPro" id="IPR003595">
    <property type="entry name" value="Tyr_Pase_cat"/>
</dbReference>
<dbReference type="PROSITE" id="PS50055">
    <property type="entry name" value="TYR_PHOSPHATASE_PTP"/>
    <property type="match status" value="2"/>
</dbReference>
<dbReference type="PROSITE" id="PS50853">
    <property type="entry name" value="FN3"/>
    <property type="match status" value="4"/>
</dbReference>
<dbReference type="FunFam" id="3.90.190.10:FF:000068">
    <property type="entry name" value="receptor-type tyrosine-protein phosphatase zeta"/>
    <property type="match status" value="1"/>
</dbReference>
<comment type="subcellular location">
    <subcellularLocation>
        <location evidence="1">Membrane</location>
        <topology evidence="1">Single-pass membrane protein</topology>
    </subcellularLocation>
</comment>
<keyword evidence="3" id="KW-0378">Hydrolase</keyword>
<comment type="caution">
    <text evidence="12">The sequence shown here is derived from an EMBL/GenBank/DDBJ whole genome shotgun (WGS) entry which is preliminary data.</text>
</comment>
<dbReference type="InterPro" id="IPR050348">
    <property type="entry name" value="Protein-Tyr_Phosphatase"/>
</dbReference>
<comment type="catalytic activity">
    <reaction evidence="6">
        <text>O-phospho-L-tyrosyl-[protein] + H2O = L-tyrosyl-[protein] + phosphate</text>
        <dbReference type="Rhea" id="RHEA:10684"/>
        <dbReference type="Rhea" id="RHEA-COMP:10136"/>
        <dbReference type="Rhea" id="RHEA-COMP:20101"/>
        <dbReference type="ChEBI" id="CHEBI:15377"/>
        <dbReference type="ChEBI" id="CHEBI:43474"/>
        <dbReference type="ChEBI" id="CHEBI:46858"/>
        <dbReference type="ChEBI" id="CHEBI:61978"/>
        <dbReference type="EC" id="3.1.3.48"/>
    </reaction>
</comment>
<dbReference type="InterPro" id="IPR016130">
    <property type="entry name" value="Tyr_Pase_AS"/>
</dbReference>
<dbReference type="GO" id="GO:0016020">
    <property type="term" value="C:membrane"/>
    <property type="evidence" value="ECO:0007669"/>
    <property type="project" value="UniProtKB-SubCell"/>
</dbReference>
<dbReference type="GO" id="GO:0048666">
    <property type="term" value="P:neuron development"/>
    <property type="evidence" value="ECO:0007669"/>
    <property type="project" value="UniProtKB-ARBA"/>
</dbReference>
<dbReference type="PANTHER" id="PTHR19134:SF540">
    <property type="entry name" value="TYROSINE-PROTEIN PHOSPHATASE 99A"/>
    <property type="match status" value="1"/>
</dbReference>
<dbReference type="Pfam" id="PF00102">
    <property type="entry name" value="Y_phosphatase"/>
    <property type="match status" value="2"/>
</dbReference>
<evidence type="ECO:0000256" key="8">
    <source>
        <dbReference type="SAM" id="Phobius"/>
    </source>
</evidence>
<keyword evidence="8" id="KW-0812">Transmembrane</keyword>
<feature type="region of interest" description="Disordered" evidence="7">
    <location>
        <begin position="1153"/>
        <end position="1179"/>
    </location>
</feature>
<evidence type="ECO:0008006" key="14">
    <source>
        <dbReference type="Google" id="ProtNLM"/>
    </source>
</evidence>
<dbReference type="Proteomes" id="UP001187531">
    <property type="component" value="Unassembled WGS sequence"/>
</dbReference>
<dbReference type="SMART" id="SM00060">
    <property type="entry name" value="FN3"/>
    <property type="match status" value="3"/>
</dbReference>
<evidence type="ECO:0000259" key="11">
    <source>
        <dbReference type="PROSITE" id="PS50853"/>
    </source>
</evidence>
<dbReference type="InterPro" id="IPR029021">
    <property type="entry name" value="Prot-tyrosine_phosphatase-like"/>
</dbReference>
<feature type="domain" description="Tyrosine-protein phosphatase" evidence="9">
    <location>
        <begin position="480"/>
        <end position="745"/>
    </location>
</feature>
<dbReference type="Gene3D" id="2.60.40.10">
    <property type="entry name" value="Immunoglobulins"/>
    <property type="match status" value="4"/>
</dbReference>
<feature type="domain" description="Fibronectin type-III" evidence="11">
    <location>
        <begin position="259"/>
        <end position="365"/>
    </location>
</feature>
<feature type="domain" description="Fibronectin type-III" evidence="11">
    <location>
        <begin position="164"/>
        <end position="258"/>
    </location>
</feature>
<dbReference type="InterPro" id="IPR000242">
    <property type="entry name" value="PTP_cat"/>
</dbReference>
<evidence type="ECO:0000256" key="3">
    <source>
        <dbReference type="ARBA" id="ARBA00022801"/>
    </source>
</evidence>
<evidence type="ECO:0000256" key="1">
    <source>
        <dbReference type="ARBA" id="ARBA00004167"/>
    </source>
</evidence>
<feature type="non-terminal residue" evidence="12">
    <location>
        <position position="1200"/>
    </location>
</feature>
<dbReference type="FunFam" id="3.90.190.10:FF:000013">
    <property type="entry name" value="receptor-type tyrosine-protein phosphatase zeta isoform X1"/>
    <property type="match status" value="1"/>
</dbReference>
<feature type="domain" description="Tyrosine-protein phosphatase" evidence="9">
    <location>
        <begin position="796"/>
        <end position="1059"/>
    </location>
</feature>
<evidence type="ECO:0000313" key="12">
    <source>
        <dbReference type="EMBL" id="KAK2726948.1"/>
    </source>
</evidence>
<sequence>EGEDGEWSEKVLTTDNNGTSYQVSGLLPYTVYSFHVVGVNSRGPSLPSLASYYMVTLREVPDGKPVITSAYNVSSTSIQLAWRAPAKNTLHGEFLGYRLAYRARDGDTDSVEEIYIRDPSIEFYTIQDLEVFKEYIITLQVFNPEGLGPPVTTMVFTDEGEPTAPRNVSILDVTNTTVKLKWEEPEFPNGLIAGYHVYYYQVDKSDTQVKIFKSSEKVQIQEVDNLESNTEYKLWVKAFTSENDGEPSEHHFVKTDVGIPSAPKIANLTCYSDTVLFIQWLRPVYFSNSIDYYYIEYRNEKDWDFEVQEVASTNNRNDYMMLIPNLTSDAMYEIRIRAGTRSINNPQFVHLGNYSEARKVLVQHDCGRPMSFKDSIANFLERGEITSGMVAGMACAVFALVLVILAFVLWRKYFQAAYYYLDDAPPPTPPNGVGVAWDGGSAVIKAESEDGDPPEEKGPIPVPLFPKHVIALHADGDIGFSKEYEAVQSGNLSTKTTTDHSMHPDNKGKNRYHNIVAYDQTRVILKLPPGQKKSCDYINANFIDGFQKSRAYIGTQGPLPTTFDAYWRMIWEQKVVIIVMITNLIERGRRKCDQYWPNEGTETYGVLDVTFIKEDVTATYTIRTFKIKHAKLRRKKHVCTERIVYQYHYTSWPDHGVPEHPLPILSFVRKSSAANPSDAGPIVVHCSAGVGRTGTYIVLDAMLRQVKSRGEINVLGFLMHIRSQRNFLVQTEEQYIFLHDALLEAIEAGDTCISRAQLTRYLTALQSSLPLQTVMEGHQNYSNGIDAISGTMGHLLDHQYKMVTKFQPKDFHLSSAQKPCNQPKNRIQTLIPVETARVHLTPKPGVEGSDYINASWIQGFSSLREYITTQHPLESTVADFWQMIWDHNIQTVVVLSSVYESDYPQFWPRADLDIECEHFRARLMQEGPPDGLVNVPDEPVLISDIIAQSLQDDYELAVRLIHCPGWPHRGIPLANLIRLPGLVKELHNGVNNNGPIVVVDRFGGTESATFCCLSSLYDQLNFEDHVDIYQIAKLYHSKRPNVWSTVEDYMFLYRTIESFSSNSPTSTNAGTTSMTSSLFVPSANGTVYSPSESVQMIGFNGNGYVQNLCDAVSLNSITLPPPNLTPTPTFSKPFMNGGVQYVNICEVQPSRSATSSSLRSGSSDSSSVSSVNSVKTVTRVPPEGMECNLKSNEVVSIIMA</sequence>
<evidence type="ECO:0000313" key="13">
    <source>
        <dbReference type="Proteomes" id="UP001187531"/>
    </source>
</evidence>
<dbReference type="FunFam" id="2.60.40.10:FF:001386">
    <property type="entry name" value="Receptor-type tyrosine-protein phosphatase gamma"/>
    <property type="match status" value="1"/>
</dbReference>
<gene>
    <name evidence="12" type="ORF">QYM36_007700</name>
</gene>
<dbReference type="PROSITE" id="PS50056">
    <property type="entry name" value="TYR_PHOSPHATASE_2"/>
    <property type="match status" value="1"/>
</dbReference>
<dbReference type="PROSITE" id="PS00383">
    <property type="entry name" value="TYR_PHOSPHATASE_1"/>
    <property type="match status" value="1"/>
</dbReference>
<proteinExistence type="predicted"/>
<evidence type="ECO:0000256" key="4">
    <source>
        <dbReference type="ARBA" id="ARBA00022912"/>
    </source>
</evidence>
<evidence type="ECO:0000256" key="7">
    <source>
        <dbReference type="SAM" id="MobiDB-lite"/>
    </source>
</evidence>
<feature type="domain" description="Tyrosine specific protein phosphatases" evidence="10">
    <location>
        <begin position="662"/>
        <end position="736"/>
    </location>
</feature>
<dbReference type="AlphaFoldDB" id="A0AA88IF29"/>
<evidence type="ECO:0000256" key="2">
    <source>
        <dbReference type="ARBA" id="ARBA00022729"/>
    </source>
</evidence>
<dbReference type="SMART" id="SM00404">
    <property type="entry name" value="PTPc_motif"/>
    <property type="match status" value="2"/>
</dbReference>
<dbReference type="PRINTS" id="PR00700">
    <property type="entry name" value="PRTYPHPHTASE"/>
</dbReference>
<evidence type="ECO:0000259" key="9">
    <source>
        <dbReference type="PROSITE" id="PS50055"/>
    </source>
</evidence>
<dbReference type="CDD" id="cd14549">
    <property type="entry name" value="R5-PTPc-1"/>
    <property type="match status" value="1"/>
</dbReference>
<dbReference type="InterPro" id="IPR013783">
    <property type="entry name" value="Ig-like_fold"/>
</dbReference>
<evidence type="ECO:0000256" key="5">
    <source>
        <dbReference type="ARBA" id="ARBA00023136"/>
    </source>
</evidence>
<dbReference type="InterPro" id="IPR036116">
    <property type="entry name" value="FN3_sf"/>
</dbReference>
<evidence type="ECO:0000256" key="6">
    <source>
        <dbReference type="ARBA" id="ARBA00051722"/>
    </source>
</evidence>
<protein>
    <recommendedName>
        <fullName evidence="14">Protein-tyrosine-phosphatase</fullName>
    </recommendedName>
</protein>
<organism evidence="12 13">
    <name type="scientific">Artemia franciscana</name>
    <name type="common">Brine shrimp</name>
    <name type="synonym">Artemia sanfranciscana</name>
    <dbReference type="NCBI Taxonomy" id="6661"/>
    <lineage>
        <taxon>Eukaryota</taxon>
        <taxon>Metazoa</taxon>
        <taxon>Ecdysozoa</taxon>
        <taxon>Arthropoda</taxon>
        <taxon>Crustacea</taxon>
        <taxon>Branchiopoda</taxon>
        <taxon>Anostraca</taxon>
        <taxon>Artemiidae</taxon>
        <taxon>Artemia</taxon>
    </lineage>
</organism>
<evidence type="ECO:0000259" key="10">
    <source>
        <dbReference type="PROSITE" id="PS50056"/>
    </source>
</evidence>
<dbReference type="SUPFAM" id="SSF52799">
    <property type="entry name" value="(Phosphotyrosine protein) phosphatases II"/>
    <property type="match status" value="2"/>
</dbReference>
<keyword evidence="4" id="KW-0904">Protein phosphatase</keyword>
<dbReference type="InterPro" id="IPR003961">
    <property type="entry name" value="FN3_dom"/>
</dbReference>
<keyword evidence="13" id="KW-1185">Reference proteome</keyword>
<feature type="domain" description="Fibronectin type-III" evidence="11">
    <location>
        <begin position="1"/>
        <end position="59"/>
    </location>
</feature>
<dbReference type="PANTHER" id="PTHR19134">
    <property type="entry name" value="RECEPTOR-TYPE TYROSINE-PROTEIN PHOSPHATASE"/>
    <property type="match status" value="1"/>
</dbReference>
<keyword evidence="8" id="KW-1133">Transmembrane helix</keyword>
<dbReference type="InterPro" id="IPR000387">
    <property type="entry name" value="Tyr_Pase_dom"/>
</dbReference>
<dbReference type="Gene3D" id="3.90.190.10">
    <property type="entry name" value="Protein tyrosine phosphatase superfamily"/>
    <property type="match status" value="2"/>
</dbReference>
<feature type="transmembrane region" description="Helical" evidence="8">
    <location>
        <begin position="389"/>
        <end position="410"/>
    </location>
</feature>
<dbReference type="CDD" id="cd00063">
    <property type="entry name" value="FN3"/>
    <property type="match status" value="4"/>
</dbReference>
<accession>A0AA88IF29</accession>
<feature type="domain" description="Fibronectin type-III" evidence="11">
    <location>
        <begin position="64"/>
        <end position="162"/>
    </location>
</feature>